<reference evidence="4" key="1">
    <citation type="submission" date="2016-10" db="EMBL/GenBank/DDBJ databases">
        <authorList>
            <person name="Varghese N."/>
            <person name="Submissions S."/>
        </authorList>
    </citation>
    <scope>NUCLEOTIDE SEQUENCE [LARGE SCALE GENOMIC DNA]</scope>
    <source>
        <strain evidence="4">DSM 45843</strain>
    </source>
</reference>
<dbReference type="GO" id="GO:0043916">
    <property type="term" value="F:DNA-7-methylguanine glycosylase activity"/>
    <property type="evidence" value="ECO:0007669"/>
    <property type="project" value="TreeGrafter"/>
</dbReference>
<evidence type="ECO:0000313" key="3">
    <source>
        <dbReference type="EMBL" id="SDP39896.1"/>
    </source>
</evidence>
<dbReference type="EMBL" id="FNIR01000013">
    <property type="protein sequence ID" value="SDP39896.1"/>
    <property type="molecule type" value="Genomic_DNA"/>
</dbReference>
<evidence type="ECO:0000256" key="2">
    <source>
        <dbReference type="ARBA" id="ARBA00023204"/>
    </source>
</evidence>
<keyword evidence="1" id="KW-0227">DNA damage</keyword>
<dbReference type="GO" id="GO:0006285">
    <property type="term" value="P:base-excision repair, AP site formation"/>
    <property type="evidence" value="ECO:0007669"/>
    <property type="project" value="TreeGrafter"/>
</dbReference>
<dbReference type="PANTHER" id="PTHR43003:SF13">
    <property type="entry name" value="DNA-3-METHYLADENINE GLYCOSYLASE 2"/>
    <property type="match status" value="1"/>
</dbReference>
<accession>A0A1H0SFE3</accession>
<sequence>MPTIAPRGPFSLAASSRFLEGFAPAGRAADDGPLRLVFAPDGRGPVTGAAVTQSADGTVRADVVGSEPAGFGDHLARILSLDVDGAGFPAIADRDPVVGRLAAAYPGLRPVGFHLPYEAACWAVVGQRLRITQAAGVVAGIRARWGETVEVAGRPVAAFPAAPVLLDVAGELPLPEVKQERLRGLAAAAVDGRLDGARLRDLSAEEAIAEVSRLAGIGPFSAELVVVRGAGHPDRFPTSEGRLHDSMRQLYGLPDAGVAELTTVAEAWAPYRTWVSVLLRVDREAATGEIARGRRR</sequence>
<dbReference type="GO" id="GO:0032993">
    <property type="term" value="C:protein-DNA complex"/>
    <property type="evidence" value="ECO:0007669"/>
    <property type="project" value="TreeGrafter"/>
</dbReference>
<name>A0A1H0SFE3_9ACTN</name>
<organism evidence="3 4">
    <name type="scientific">Klenkia soli</name>
    <dbReference type="NCBI Taxonomy" id="1052260"/>
    <lineage>
        <taxon>Bacteria</taxon>
        <taxon>Bacillati</taxon>
        <taxon>Actinomycetota</taxon>
        <taxon>Actinomycetes</taxon>
        <taxon>Geodermatophilales</taxon>
        <taxon>Geodermatophilaceae</taxon>
        <taxon>Klenkia</taxon>
    </lineage>
</organism>
<proteinExistence type="predicted"/>
<dbReference type="InterPro" id="IPR051912">
    <property type="entry name" value="Alkylbase_DNA_Glycosylase/TA"/>
</dbReference>
<dbReference type="OrthoDB" id="9811249at2"/>
<evidence type="ECO:0000313" key="4">
    <source>
        <dbReference type="Proteomes" id="UP000199088"/>
    </source>
</evidence>
<dbReference type="SUPFAM" id="SSF48150">
    <property type="entry name" value="DNA-glycosylase"/>
    <property type="match status" value="1"/>
</dbReference>
<gene>
    <name evidence="3" type="ORF">SAMN05660199_03795</name>
</gene>
<dbReference type="GO" id="GO:0008725">
    <property type="term" value="F:DNA-3-methyladenine glycosylase activity"/>
    <property type="evidence" value="ECO:0007669"/>
    <property type="project" value="TreeGrafter"/>
</dbReference>
<dbReference type="PANTHER" id="PTHR43003">
    <property type="entry name" value="DNA-3-METHYLADENINE GLYCOSYLASE"/>
    <property type="match status" value="1"/>
</dbReference>
<keyword evidence="4" id="KW-1185">Reference proteome</keyword>
<dbReference type="STRING" id="1052260.SAMN05660199_03795"/>
<evidence type="ECO:0000256" key="1">
    <source>
        <dbReference type="ARBA" id="ARBA00022763"/>
    </source>
</evidence>
<dbReference type="GO" id="GO:0032131">
    <property type="term" value="F:alkylated DNA binding"/>
    <property type="evidence" value="ECO:0007669"/>
    <property type="project" value="TreeGrafter"/>
</dbReference>
<dbReference type="InterPro" id="IPR011257">
    <property type="entry name" value="DNA_glycosylase"/>
</dbReference>
<dbReference type="Proteomes" id="UP000199088">
    <property type="component" value="Unassembled WGS sequence"/>
</dbReference>
<keyword evidence="2" id="KW-0234">DNA repair</keyword>
<protein>
    <submittedName>
        <fullName evidence="3">DNA-3-methyladenine glycosylase II</fullName>
    </submittedName>
</protein>
<dbReference type="GO" id="GO:0005737">
    <property type="term" value="C:cytoplasm"/>
    <property type="evidence" value="ECO:0007669"/>
    <property type="project" value="TreeGrafter"/>
</dbReference>
<dbReference type="Gene3D" id="1.10.340.30">
    <property type="entry name" value="Hypothetical protein, domain 2"/>
    <property type="match status" value="1"/>
</dbReference>
<dbReference type="Gene3D" id="1.10.1670.40">
    <property type="match status" value="1"/>
</dbReference>
<dbReference type="AlphaFoldDB" id="A0A1H0SFE3"/>
<dbReference type="RefSeq" id="WP_091248246.1">
    <property type="nucleotide sequence ID" value="NZ_FNIR01000013.1"/>
</dbReference>
<dbReference type="GO" id="GO:0006307">
    <property type="term" value="P:DNA alkylation repair"/>
    <property type="evidence" value="ECO:0007669"/>
    <property type="project" value="TreeGrafter"/>
</dbReference>